<gene>
    <name evidence="2" type="ORF">HPP92_006866</name>
    <name evidence="1" type="ORF">HPP92_007105</name>
</gene>
<organism evidence="1 3">
    <name type="scientific">Vanilla planifolia</name>
    <name type="common">Vanilla</name>
    <dbReference type="NCBI Taxonomy" id="51239"/>
    <lineage>
        <taxon>Eukaryota</taxon>
        <taxon>Viridiplantae</taxon>
        <taxon>Streptophyta</taxon>
        <taxon>Embryophyta</taxon>
        <taxon>Tracheophyta</taxon>
        <taxon>Spermatophyta</taxon>
        <taxon>Magnoliopsida</taxon>
        <taxon>Liliopsida</taxon>
        <taxon>Asparagales</taxon>
        <taxon>Orchidaceae</taxon>
        <taxon>Vanilloideae</taxon>
        <taxon>Vanilleae</taxon>
        <taxon>Vanilla</taxon>
    </lineage>
</organism>
<sequence>MRRIVDSRNHRDIAIASDSAVAHKATFHILLHFTGGGATFGRFIAIRGKCMGLPDSVGAQANHSVKPPHGWGVIRRQIQASAKIDCRKMLGQDIKAGEHGRYKATFAESAT</sequence>
<evidence type="ECO:0000313" key="4">
    <source>
        <dbReference type="Proteomes" id="UP000639772"/>
    </source>
</evidence>
<evidence type="ECO:0000313" key="3">
    <source>
        <dbReference type="Proteomes" id="UP000636800"/>
    </source>
</evidence>
<evidence type="ECO:0000313" key="2">
    <source>
        <dbReference type="EMBL" id="KAG0490003.1"/>
    </source>
</evidence>
<dbReference type="Proteomes" id="UP000636800">
    <property type="component" value="Chromosome 3"/>
</dbReference>
<dbReference type="Proteomes" id="UP000639772">
    <property type="component" value="Chromosome 3"/>
</dbReference>
<name>A0A835RG06_VANPL</name>
<dbReference type="AlphaFoldDB" id="A0A835RG06"/>
<dbReference type="EMBL" id="JADCNM010000003">
    <property type="protein sequence ID" value="KAG0490003.1"/>
    <property type="molecule type" value="Genomic_DNA"/>
</dbReference>
<reference evidence="3 4" key="1">
    <citation type="journal article" date="2020" name="Nat. Food">
        <title>A phased Vanilla planifolia genome enables genetic improvement of flavour and production.</title>
        <authorList>
            <person name="Hasing T."/>
            <person name="Tang H."/>
            <person name="Brym M."/>
            <person name="Khazi F."/>
            <person name="Huang T."/>
            <person name="Chambers A.H."/>
        </authorList>
    </citation>
    <scope>NUCLEOTIDE SEQUENCE [LARGE SCALE GENOMIC DNA]</scope>
    <source>
        <tissue evidence="1">Leaf</tissue>
    </source>
</reference>
<comment type="caution">
    <text evidence="1">The sequence shown here is derived from an EMBL/GenBank/DDBJ whole genome shotgun (WGS) entry which is preliminary data.</text>
</comment>
<protein>
    <submittedName>
        <fullName evidence="1">Uncharacterized protein</fullName>
    </submittedName>
</protein>
<dbReference type="EMBL" id="JADCNL010000003">
    <property type="protein sequence ID" value="KAG0488294.1"/>
    <property type="molecule type" value="Genomic_DNA"/>
</dbReference>
<evidence type="ECO:0000313" key="1">
    <source>
        <dbReference type="EMBL" id="KAG0488294.1"/>
    </source>
</evidence>
<keyword evidence="3" id="KW-1185">Reference proteome</keyword>
<accession>A0A835RG06</accession>
<proteinExistence type="predicted"/>